<dbReference type="Gene3D" id="2.60.40.1180">
    <property type="entry name" value="Golgi alpha-mannosidase II"/>
    <property type="match status" value="1"/>
</dbReference>
<dbReference type="InterPro" id="IPR040671">
    <property type="entry name" value="Pullulanase_N2"/>
</dbReference>
<evidence type="ECO:0000259" key="2">
    <source>
        <dbReference type="Pfam" id="PF02922"/>
    </source>
</evidence>
<dbReference type="SUPFAM" id="SSF51011">
    <property type="entry name" value="Glycosyl hydrolase domain"/>
    <property type="match status" value="1"/>
</dbReference>
<dbReference type="STRING" id="946333.A4W93_04125"/>
<dbReference type="GO" id="GO:0005975">
    <property type="term" value="P:carbohydrate metabolic process"/>
    <property type="evidence" value="ECO:0007669"/>
    <property type="project" value="InterPro"/>
</dbReference>
<dbReference type="PANTHER" id="PTHR43002">
    <property type="entry name" value="GLYCOGEN DEBRANCHING ENZYME"/>
    <property type="match status" value="1"/>
</dbReference>
<feature type="domain" description="Alpha-1,6-glucosidases pullulanase-type C-terminal" evidence="3">
    <location>
        <begin position="753"/>
        <end position="914"/>
    </location>
</feature>
<dbReference type="Pfam" id="PF11852">
    <property type="entry name" value="Pullul_strch_C"/>
    <property type="match status" value="1"/>
</dbReference>
<dbReference type="InterPro" id="IPR024561">
    <property type="entry name" value="Pullul_strch_C"/>
</dbReference>
<comment type="similarity">
    <text evidence="1">Belongs to the glycosyl hydrolase 13 family.</text>
</comment>
<dbReference type="Gene3D" id="2.60.40.10">
    <property type="entry name" value="Immunoglobulins"/>
    <property type="match status" value="1"/>
</dbReference>
<evidence type="ECO:0000259" key="3">
    <source>
        <dbReference type="Pfam" id="PF11852"/>
    </source>
</evidence>
<protein>
    <submittedName>
        <fullName evidence="5">Alpha-1,6-glucosidase</fullName>
    </submittedName>
</protein>
<evidence type="ECO:0000256" key="1">
    <source>
        <dbReference type="ARBA" id="ARBA00008061"/>
    </source>
</evidence>
<dbReference type="Pfam" id="PF02922">
    <property type="entry name" value="CBM_48"/>
    <property type="match status" value="1"/>
</dbReference>
<dbReference type="InterPro" id="IPR004193">
    <property type="entry name" value="Glyco_hydro_13_N"/>
</dbReference>
<dbReference type="InterPro" id="IPR013783">
    <property type="entry name" value="Ig-like_fold"/>
</dbReference>
<gene>
    <name evidence="5" type="ORF">A4W93_04125</name>
</gene>
<dbReference type="EMBL" id="CP015118">
    <property type="protein sequence ID" value="ARN23719.1"/>
    <property type="molecule type" value="Genomic_DNA"/>
</dbReference>
<organism evidence="5 6">
    <name type="scientific">Piscinibacter gummiphilus</name>
    <dbReference type="NCBI Taxonomy" id="946333"/>
    <lineage>
        <taxon>Bacteria</taxon>
        <taxon>Pseudomonadati</taxon>
        <taxon>Pseudomonadota</taxon>
        <taxon>Betaproteobacteria</taxon>
        <taxon>Burkholderiales</taxon>
        <taxon>Sphaerotilaceae</taxon>
        <taxon>Piscinibacter</taxon>
    </lineage>
</organism>
<dbReference type="GO" id="GO:0004553">
    <property type="term" value="F:hydrolase activity, hydrolyzing O-glycosyl compounds"/>
    <property type="evidence" value="ECO:0007669"/>
    <property type="project" value="InterPro"/>
</dbReference>
<dbReference type="CDD" id="cd11341">
    <property type="entry name" value="AmyAc_Pullulanase_LD-like"/>
    <property type="match status" value="1"/>
</dbReference>
<evidence type="ECO:0000313" key="6">
    <source>
        <dbReference type="Proteomes" id="UP000193427"/>
    </source>
</evidence>
<evidence type="ECO:0000259" key="4">
    <source>
        <dbReference type="Pfam" id="PF17967"/>
    </source>
</evidence>
<name>A0A1W6LHL4_9BURK</name>
<dbReference type="CDD" id="cd02860">
    <property type="entry name" value="E_set_Pullulanase"/>
    <property type="match status" value="1"/>
</dbReference>
<dbReference type="KEGG" id="rgu:A4W93_04125"/>
<dbReference type="InterPro" id="IPR013780">
    <property type="entry name" value="Glyco_hydro_b"/>
</dbReference>
<keyword evidence="6" id="KW-1185">Reference proteome</keyword>
<feature type="domain" description="Glycoside hydrolase family 13 N-terminal" evidence="2">
    <location>
        <begin position="184"/>
        <end position="268"/>
    </location>
</feature>
<dbReference type="SUPFAM" id="SSF81296">
    <property type="entry name" value="E set domains"/>
    <property type="match status" value="2"/>
</dbReference>
<dbReference type="InterPro" id="IPR014756">
    <property type="entry name" value="Ig_E-set"/>
</dbReference>
<sequence length="917" mass="97503">MGGAGNPDNGDKDGRAADISVAYSPLTVTNQVGDVWLLQGDAKVYNSEAALTQLNLTTANAYWLNRQLIQWPGTSNTSVFKLYHSKTAKVSAAKGQPVSGADGSLTLAVGGSVPAAAAERFKYVAAGTVLSVADADLDKLPDLYAGQLVLVEETADGKAITATETQIAGALDDRYAGASAVNDLGATTAGGATTLKLWAPTARQVRACIYDAGTGNATTVKDLTRDAATGVWSGGLGGDMTGKYFTYLVDVYARGTGVVRNRVTDPYSVSLTTDSKRSYIADLSSAALKPAGWDTTPAPVLASQEDMSIYELHVRDFSVSDTTVPEAKRGKYTAFTEAGSNGMKHLKALATAGLTDVHLLPVYDIGSVPETGCKAPAITAGSSDATGPRDAVKAVADTDCFNWGYDPYHYTAPEGSYSSNAADGATRIVEFRQMVTALHAAGLRVGMDVVYNHTFQHGQEEKSVLDRIVPGYYHRLDADGNVTTSTCCSNTATENAMMGKLMIDSVKTWATQYKIDSFRFDLMGHQPRSVMEKLKTDVDAAAGRSVFLIGEGWNFGEVANGQRFVQASQLSLNGSGIATFSDRARDRIRGGGCCDDGNDFKRQGFVSGLFYDQNESASGHTVGNLTEAADMIRVGLAGSLREYSFVVADGSTKKGSEIRYGDDPAGYVSQPGEVVNYYENHDNRTFWDALAAKMPKTTTLDDRVRAQTLAAAINSFSQGIAYFHAGADVLRSKSMDSNSFNSGDWFNVLDWTYTTNNFGVGLPISGSEDLAKEVLAAANLPAMKPGKPEIEAASGMFRDLLQIRKSSSLFRLRTADEVKARLTFPNTGPTQVPTVLVGHLNGTGYTGANFKDVLYFVNADKVPQTLTIASEAGKAYELHPVHATGTDRRPATAASVVTGTGTFTVPARTALVYVVKN</sequence>
<dbReference type="AlphaFoldDB" id="A0A1W6LHL4"/>
<proteinExistence type="inferred from homology"/>
<dbReference type="Gene3D" id="2.60.40.1130">
    <property type="entry name" value="Rab geranylgeranyltransferase alpha-subunit, insert domain"/>
    <property type="match status" value="1"/>
</dbReference>
<dbReference type="Proteomes" id="UP000193427">
    <property type="component" value="Chromosome"/>
</dbReference>
<dbReference type="Pfam" id="PF17967">
    <property type="entry name" value="Pullulanase_N2"/>
    <property type="match status" value="1"/>
</dbReference>
<reference evidence="5 6" key="1">
    <citation type="submission" date="2016-04" db="EMBL/GenBank/DDBJ databases">
        <title>Complete genome sequence of natural rubber-degrading, novel Gram-negative bacterium, Rhizobacter gummiphilus strain NS21.</title>
        <authorList>
            <person name="Tabata M."/>
            <person name="Kasai D."/>
            <person name="Fukuda M."/>
        </authorList>
    </citation>
    <scope>NUCLEOTIDE SEQUENCE [LARGE SCALE GENOMIC DNA]</scope>
    <source>
        <strain evidence="5 6">NS21</strain>
    </source>
</reference>
<feature type="domain" description="Pullulanase N2" evidence="4">
    <location>
        <begin position="59"/>
        <end position="173"/>
    </location>
</feature>
<dbReference type="Gene3D" id="3.20.20.80">
    <property type="entry name" value="Glycosidases"/>
    <property type="match status" value="1"/>
</dbReference>
<dbReference type="InterPro" id="IPR017853">
    <property type="entry name" value="GH"/>
</dbReference>
<evidence type="ECO:0000313" key="5">
    <source>
        <dbReference type="EMBL" id="ARN23719.1"/>
    </source>
</evidence>
<accession>A0A1W6LHL4</accession>
<dbReference type="SUPFAM" id="SSF51445">
    <property type="entry name" value="(Trans)glycosidases"/>
    <property type="match status" value="1"/>
</dbReference>